<evidence type="ECO:0000259" key="5">
    <source>
        <dbReference type="PROSITE" id="PS51379"/>
    </source>
</evidence>
<name>A0A0F8Y800_9ZZZZ</name>
<evidence type="ECO:0000313" key="6">
    <source>
        <dbReference type="EMBL" id="KKK69805.1"/>
    </source>
</evidence>
<dbReference type="Pfam" id="PF13237">
    <property type="entry name" value="Fer4_10"/>
    <property type="match status" value="1"/>
</dbReference>
<keyword evidence="4" id="KW-0411">Iron-sulfur</keyword>
<keyword evidence="1" id="KW-0004">4Fe-4S</keyword>
<evidence type="ECO:0000256" key="3">
    <source>
        <dbReference type="ARBA" id="ARBA00023004"/>
    </source>
</evidence>
<dbReference type="InterPro" id="IPR017896">
    <property type="entry name" value="4Fe4S_Fe-S-bd"/>
</dbReference>
<dbReference type="AlphaFoldDB" id="A0A0F8Y800"/>
<proteinExistence type="predicted"/>
<keyword evidence="2" id="KW-0479">Metal-binding</keyword>
<evidence type="ECO:0000256" key="1">
    <source>
        <dbReference type="ARBA" id="ARBA00022485"/>
    </source>
</evidence>
<dbReference type="PROSITE" id="PS00198">
    <property type="entry name" value="4FE4S_FER_1"/>
    <property type="match status" value="1"/>
</dbReference>
<dbReference type="EMBL" id="LAZR01058477">
    <property type="protein sequence ID" value="KKK69805.1"/>
    <property type="molecule type" value="Genomic_DNA"/>
</dbReference>
<dbReference type="Gene3D" id="3.30.70.20">
    <property type="match status" value="1"/>
</dbReference>
<dbReference type="SUPFAM" id="SSF54862">
    <property type="entry name" value="4Fe-4S ferredoxins"/>
    <property type="match status" value="1"/>
</dbReference>
<reference evidence="6" key="1">
    <citation type="journal article" date="2015" name="Nature">
        <title>Complex archaea that bridge the gap between prokaryotes and eukaryotes.</title>
        <authorList>
            <person name="Spang A."/>
            <person name="Saw J.H."/>
            <person name="Jorgensen S.L."/>
            <person name="Zaremba-Niedzwiedzka K."/>
            <person name="Martijn J."/>
            <person name="Lind A.E."/>
            <person name="van Eijk R."/>
            <person name="Schleper C."/>
            <person name="Guy L."/>
            <person name="Ettema T.J."/>
        </authorList>
    </citation>
    <scope>NUCLEOTIDE SEQUENCE</scope>
</reference>
<feature type="non-terminal residue" evidence="6">
    <location>
        <position position="1"/>
    </location>
</feature>
<keyword evidence="3" id="KW-0408">Iron</keyword>
<comment type="caution">
    <text evidence="6">The sequence shown here is derived from an EMBL/GenBank/DDBJ whole genome shotgun (WGS) entry which is preliminary data.</text>
</comment>
<protein>
    <recommendedName>
        <fullName evidence="5">4Fe-4S ferredoxin-type domain-containing protein</fullName>
    </recommendedName>
</protein>
<dbReference type="PANTHER" id="PTHR24960">
    <property type="entry name" value="PHOTOSYSTEM I IRON-SULFUR CENTER-RELATED"/>
    <property type="match status" value="1"/>
</dbReference>
<dbReference type="InterPro" id="IPR007160">
    <property type="entry name" value="DUF362"/>
</dbReference>
<dbReference type="InterPro" id="IPR017900">
    <property type="entry name" value="4Fe4S_Fe_S_CS"/>
</dbReference>
<dbReference type="InterPro" id="IPR050157">
    <property type="entry name" value="PSI_iron-sulfur_center"/>
</dbReference>
<evidence type="ECO:0000256" key="4">
    <source>
        <dbReference type="ARBA" id="ARBA00023014"/>
    </source>
</evidence>
<organism evidence="6">
    <name type="scientific">marine sediment metagenome</name>
    <dbReference type="NCBI Taxonomy" id="412755"/>
    <lineage>
        <taxon>unclassified sequences</taxon>
        <taxon>metagenomes</taxon>
        <taxon>ecological metagenomes</taxon>
    </lineage>
</organism>
<dbReference type="PANTHER" id="PTHR24960:SF76">
    <property type="entry name" value="4FE-4S FERREDOXIN-TYPE DOMAIN-CONTAINING PROTEIN"/>
    <property type="match status" value="1"/>
</dbReference>
<evidence type="ECO:0000256" key="2">
    <source>
        <dbReference type="ARBA" id="ARBA00022723"/>
    </source>
</evidence>
<gene>
    <name evidence="6" type="ORF">LCGC14_2930370</name>
</gene>
<sequence length="326" mass="35725">VAEYALDKGAVVQVSDSIAMGSFSKAIKSCGFEEALSGMPVKLVELTRSITVMTKGPFGSIELSADALEADVIINLPKLKTHTQMALTLAVKNLFGCVVGARKPEWHFRVGEDKALFASLLVSIYDVLRPSINLMDAILAMEGQGPGTKGAPRQLGLLIASTDALSLDRAVCRMLGLKPDYLMTNSAASTLGLEGEDFEVTTEGQMHKVWDFDIPETTDLLFGPRFARGFLRRHIASRPLNLPDACKYCNECVGICPAHAITNPGKKLHFDYNKCIRCYCCVEVCPHAAMVKHDTLIKKMLGVFIEHRRRSMGERDGRGHECHKGK</sequence>
<feature type="domain" description="4Fe-4S ferredoxin-type" evidence="5">
    <location>
        <begin position="266"/>
        <end position="295"/>
    </location>
</feature>
<accession>A0A0F8Y800</accession>
<feature type="domain" description="4Fe-4S ferredoxin-type" evidence="5">
    <location>
        <begin position="237"/>
        <end position="262"/>
    </location>
</feature>
<dbReference type="GO" id="GO:0046872">
    <property type="term" value="F:metal ion binding"/>
    <property type="evidence" value="ECO:0007669"/>
    <property type="project" value="UniProtKB-KW"/>
</dbReference>
<dbReference type="GO" id="GO:0051539">
    <property type="term" value="F:4 iron, 4 sulfur cluster binding"/>
    <property type="evidence" value="ECO:0007669"/>
    <property type="project" value="UniProtKB-KW"/>
</dbReference>
<dbReference type="PROSITE" id="PS51379">
    <property type="entry name" value="4FE4S_FER_2"/>
    <property type="match status" value="2"/>
</dbReference>
<dbReference type="Pfam" id="PF04015">
    <property type="entry name" value="DUF362"/>
    <property type="match status" value="1"/>
</dbReference>